<name>A0A8S5RAJ4_9VIRU</name>
<proteinExistence type="predicted"/>
<reference evidence="2" key="1">
    <citation type="journal article" date="2021" name="Proc. Natl. Acad. Sci. U.S.A.">
        <title>A Catalog of Tens of Thousands of Viruses from Human Metagenomes Reveals Hidden Associations with Chronic Diseases.</title>
        <authorList>
            <person name="Tisza M.J."/>
            <person name="Buck C.B."/>
        </authorList>
    </citation>
    <scope>NUCLEOTIDE SEQUENCE</scope>
    <source>
        <strain evidence="2">CtQcs9</strain>
    </source>
</reference>
<organism evidence="2">
    <name type="scientific">virus sp. ctQcs9</name>
    <dbReference type="NCBI Taxonomy" id="2825816"/>
    <lineage>
        <taxon>Viruses</taxon>
    </lineage>
</organism>
<dbReference type="EMBL" id="BK059082">
    <property type="protein sequence ID" value="DAE28178.1"/>
    <property type="molecule type" value="Genomic_DNA"/>
</dbReference>
<feature type="region of interest" description="Disordered" evidence="1">
    <location>
        <begin position="77"/>
        <end position="97"/>
    </location>
</feature>
<evidence type="ECO:0000256" key="1">
    <source>
        <dbReference type="SAM" id="MobiDB-lite"/>
    </source>
</evidence>
<evidence type="ECO:0000313" key="2">
    <source>
        <dbReference type="EMBL" id="DAE28178.1"/>
    </source>
</evidence>
<protein>
    <submittedName>
        <fullName evidence="2">Uncharacterized protein</fullName>
    </submittedName>
</protein>
<accession>A0A8S5RAJ4</accession>
<sequence>MEITYFKRGGRLCKACIEKAKKAKEGASGDGVLSEAPKRSKYGFGGFFEYFKSGGKNPVKRVSKEITDDGYEMKFSDGTSSNYGRNPMNGKSVAIGRDGKTYTEEKADSVLRTDSQKTVPAIKANKKKSMACGGKAKKSKCGTKAKCGAELKKCGGKTPMDKCGGKTTLAKCGAELEKCGGKAKKISSKKPVVNKDKCGGKAKKHAIGGNLELLKYMILNYNK</sequence>